<dbReference type="SUPFAM" id="SSF46955">
    <property type="entry name" value="Putative DNA-binding domain"/>
    <property type="match status" value="1"/>
</dbReference>
<dbReference type="Proteomes" id="UP000297149">
    <property type="component" value="Chromosome"/>
</dbReference>
<organism evidence="2 3">
    <name type="scientific">Duncaniella dubosii</name>
    <dbReference type="NCBI Taxonomy" id="2518971"/>
    <lineage>
        <taxon>Bacteria</taxon>
        <taxon>Pseudomonadati</taxon>
        <taxon>Bacteroidota</taxon>
        <taxon>Bacteroidia</taxon>
        <taxon>Bacteroidales</taxon>
        <taxon>Muribaculaceae</taxon>
        <taxon>Duncaniella</taxon>
    </lineage>
</organism>
<keyword evidence="3" id="KW-1185">Reference proteome</keyword>
<proteinExistence type="predicted"/>
<dbReference type="KEGG" id="ddb:E7747_05805"/>
<protein>
    <submittedName>
        <fullName evidence="2">DNA-binding protein</fullName>
    </submittedName>
</protein>
<reference evidence="3" key="1">
    <citation type="submission" date="2019-02" db="EMBL/GenBank/DDBJ databases">
        <title>Isolation and identification of novel species under the genus Muribaculum.</title>
        <authorList>
            <person name="Miyake S."/>
            <person name="Ding Y."/>
            <person name="Low A."/>
            <person name="Soh M."/>
            <person name="Seedorf H."/>
        </authorList>
    </citation>
    <scope>NUCLEOTIDE SEQUENCE [LARGE SCALE GENOMIC DNA]</scope>
    <source>
        <strain evidence="3">H5</strain>
    </source>
</reference>
<dbReference type="EMBL" id="CP039396">
    <property type="protein sequence ID" value="QCD41841.1"/>
    <property type="molecule type" value="Genomic_DNA"/>
</dbReference>
<accession>A0A4P7W1Q3</accession>
<dbReference type="RefSeq" id="WP_123611800.1">
    <property type="nucleotide sequence ID" value="NZ_CP039396.1"/>
</dbReference>
<keyword evidence="1" id="KW-0175">Coiled coil</keyword>
<evidence type="ECO:0000313" key="3">
    <source>
        <dbReference type="Proteomes" id="UP000297149"/>
    </source>
</evidence>
<evidence type="ECO:0000313" key="2">
    <source>
        <dbReference type="EMBL" id="QCD41841.1"/>
    </source>
</evidence>
<gene>
    <name evidence="2" type="ORF">E7747_05805</name>
</gene>
<dbReference type="AlphaFoldDB" id="A0A4P7W1Q3"/>
<dbReference type="GO" id="GO:0003677">
    <property type="term" value="F:DNA binding"/>
    <property type="evidence" value="ECO:0007669"/>
    <property type="project" value="UniProtKB-KW"/>
</dbReference>
<dbReference type="InterPro" id="IPR009061">
    <property type="entry name" value="DNA-bd_dom_put_sf"/>
</dbReference>
<feature type="coiled-coil region" evidence="1">
    <location>
        <begin position="14"/>
        <end position="41"/>
    </location>
</feature>
<sequence>MSTNNPEPINDNLITTLIKEIKSLRAELNDLRSGLETTKIQLNPKALYNNKEIRLLLGVDERLVKKYRDNGLLSYIRESDKYWYLGSDVIAFLNRSRYEAFA</sequence>
<name>A0A4P7W1Q3_9BACT</name>
<evidence type="ECO:0000256" key="1">
    <source>
        <dbReference type="SAM" id="Coils"/>
    </source>
</evidence>
<keyword evidence="2" id="KW-0238">DNA-binding</keyword>